<keyword evidence="2" id="KW-0808">Transferase</keyword>
<protein>
    <recommendedName>
        <fullName evidence="4">SET domain-containing protein</fullName>
    </recommendedName>
</protein>
<dbReference type="GeneID" id="85225882"/>
<accession>A0AAF0F1V6</accession>
<evidence type="ECO:0000256" key="2">
    <source>
        <dbReference type="ARBA" id="ARBA00022679"/>
    </source>
</evidence>
<keyword evidence="6" id="KW-1185">Reference proteome</keyword>
<keyword evidence="3" id="KW-0949">S-adenosyl-L-methionine</keyword>
<dbReference type="Pfam" id="PF09273">
    <property type="entry name" value="Rubis-subs-bind"/>
    <property type="match status" value="1"/>
</dbReference>
<dbReference type="PROSITE" id="PS50280">
    <property type="entry name" value="SET"/>
    <property type="match status" value="1"/>
</dbReference>
<gene>
    <name evidence="5" type="ORF">MJAP1_002231</name>
</gene>
<evidence type="ECO:0000256" key="1">
    <source>
        <dbReference type="ARBA" id="ARBA00022603"/>
    </source>
</evidence>
<dbReference type="PANTHER" id="PTHR13271:SF47">
    <property type="entry name" value="ACTIN-HISTIDINE N-METHYLTRANSFERASE"/>
    <property type="match status" value="1"/>
</dbReference>
<evidence type="ECO:0000313" key="5">
    <source>
        <dbReference type="EMBL" id="WFD39260.1"/>
    </source>
</evidence>
<evidence type="ECO:0000259" key="4">
    <source>
        <dbReference type="PROSITE" id="PS50280"/>
    </source>
</evidence>
<dbReference type="CDD" id="cd19177">
    <property type="entry name" value="SET_SETD4"/>
    <property type="match status" value="1"/>
</dbReference>
<organism evidence="5 6">
    <name type="scientific">Malassezia japonica</name>
    <dbReference type="NCBI Taxonomy" id="223818"/>
    <lineage>
        <taxon>Eukaryota</taxon>
        <taxon>Fungi</taxon>
        <taxon>Dikarya</taxon>
        <taxon>Basidiomycota</taxon>
        <taxon>Ustilaginomycotina</taxon>
        <taxon>Malasseziomycetes</taxon>
        <taxon>Malasseziales</taxon>
        <taxon>Malasseziaceae</taxon>
        <taxon>Malassezia</taxon>
    </lineage>
</organism>
<sequence>MEDALDAYVQGASRAPCKVAVSDRVPAGRGLVLTADVEPGELVLEVPPSVLLNCSSMHKRHALGNAPRKNAFEKRGAGGPLSSHQVISCALAQWRAGGRPDTVLAPFLVSLPDAFPTAPLTWAVEGGMENTDILKSLSHTARSRADQVKSRFDRDWHHIAEITSQAMYQDIWASMGMCGTAPTISQHDFLWGWMCTNSRCVYMDLGYAQHPDNFTLAPLLDMANHTAVPWLECKVRYDVRGGLELLAPSQPRPERAGRQGWRKGDEVCITYGAHANTTLLAEYGFVLPADLHPDDAYYTGNRYNDVLLDEAIITLLDTQGDVGQWKRELLESEGYWADYSIHPSPAPAHPSHRLHTALRLVCMEIDEAKRQKTPGARPESRTRTDAERVWRLVTRGGRESISSANEDAVRKQLSTLCNALHASHAQKLAMLASIQGTDPEAIRIVQQVLYEEQRIAELVRISAEKGDAW</sequence>
<dbReference type="InterPro" id="IPR050600">
    <property type="entry name" value="SETD3_SETD6_MTase"/>
</dbReference>
<evidence type="ECO:0000313" key="6">
    <source>
        <dbReference type="Proteomes" id="UP001217754"/>
    </source>
</evidence>
<dbReference type="GO" id="GO:0016279">
    <property type="term" value="F:protein-lysine N-methyltransferase activity"/>
    <property type="evidence" value="ECO:0007669"/>
    <property type="project" value="InterPro"/>
</dbReference>
<feature type="domain" description="SET" evidence="4">
    <location>
        <begin position="15"/>
        <end position="272"/>
    </location>
</feature>
<keyword evidence="1" id="KW-0489">Methyltransferase</keyword>
<reference evidence="5" key="1">
    <citation type="submission" date="2023-03" db="EMBL/GenBank/DDBJ databases">
        <title>Mating type loci evolution in Malassezia.</title>
        <authorList>
            <person name="Coelho M.A."/>
        </authorList>
    </citation>
    <scope>NUCLEOTIDE SEQUENCE</scope>
    <source>
        <strain evidence="5">CBS 9431</strain>
    </source>
</reference>
<dbReference type="InterPro" id="IPR001214">
    <property type="entry name" value="SET_dom"/>
</dbReference>
<dbReference type="RefSeq" id="XP_060122157.1">
    <property type="nucleotide sequence ID" value="XM_060266174.1"/>
</dbReference>
<dbReference type="Proteomes" id="UP001217754">
    <property type="component" value="Chromosome 3"/>
</dbReference>
<dbReference type="PANTHER" id="PTHR13271">
    <property type="entry name" value="UNCHARACTERIZED PUTATIVE METHYLTRANSFERASE"/>
    <property type="match status" value="1"/>
</dbReference>
<proteinExistence type="predicted"/>
<dbReference type="GO" id="GO:0032259">
    <property type="term" value="P:methylation"/>
    <property type="evidence" value="ECO:0007669"/>
    <property type="project" value="UniProtKB-KW"/>
</dbReference>
<dbReference type="AlphaFoldDB" id="A0AAF0F1V6"/>
<dbReference type="EMBL" id="CP119960">
    <property type="protein sequence ID" value="WFD39260.1"/>
    <property type="molecule type" value="Genomic_DNA"/>
</dbReference>
<dbReference type="InterPro" id="IPR046341">
    <property type="entry name" value="SET_dom_sf"/>
</dbReference>
<dbReference type="SUPFAM" id="SSF82199">
    <property type="entry name" value="SET domain"/>
    <property type="match status" value="1"/>
</dbReference>
<dbReference type="InterPro" id="IPR044429">
    <property type="entry name" value="SETD4_SET"/>
</dbReference>
<dbReference type="Gene3D" id="3.90.1420.10">
    <property type="entry name" value="Rubisco LSMT, substrate-binding domain"/>
    <property type="match status" value="1"/>
</dbReference>
<evidence type="ECO:0000256" key="3">
    <source>
        <dbReference type="ARBA" id="ARBA00022691"/>
    </source>
</evidence>
<dbReference type="Gene3D" id="3.90.1410.10">
    <property type="entry name" value="set domain protein methyltransferase, domain 1"/>
    <property type="match status" value="1"/>
</dbReference>
<dbReference type="InterPro" id="IPR015353">
    <property type="entry name" value="Rubisco_LSMT_subst-bd"/>
</dbReference>
<name>A0AAF0F1V6_9BASI</name>
<dbReference type="InterPro" id="IPR036464">
    <property type="entry name" value="Rubisco_LSMT_subst-bd_sf"/>
</dbReference>